<protein>
    <submittedName>
        <fullName evidence="2">Uncharacterized protein</fullName>
    </submittedName>
</protein>
<feature type="compositionally biased region" description="Basic and acidic residues" evidence="1">
    <location>
        <begin position="43"/>
        <end position="55"/>
    </location>
</feature>
<feature type="compositionally biased region" description="Basic and acidic residues" evidence="1">
    <location>
        <begin position="7"/>
        <end position="19"/>
    </location>
</feature>
<gene>
    <name evidence="2" type="ORF">FCM35_KLT00762</name>
</gene>
<organism evidence="2 3">
    <name type="scientific">Carex littledalei</name>
    <dbReference type="NCBI Taxonomy" id="544730"/>
    <lineage>
        <taxon>Eukaryota</taxon>
        <taxon>Viridiplantae</taxon>
        <taxon>Streptophyta</taxon>
        <taxon>Embryophyta</taxon>
        <taxon>Tracheophyta</taxon>
        <taxon>Spermatophyta</taxon>
        <taxon>Magnoliopsida</taxon>
        <taxon>Liliopsida</taxon>
        <taxon>Poales</taxon>
        <taxon>Cyperaceae</taxon>
        <taxon>Cyperoideae</taxon>
        <taxon>Cariceae</taxon>
        <taxon>Carex</taxon>
        <taxon>Carex subgen. Euthyceras</taxon>
    </lineage>
</organism>
<dbReference type="AlphaFoldDB" id="A0A833S2F8"/>
<evidence type="ECO:0000256" key="1">
    <source>
        <dbReference type="SAM" id="MobiDB-lite"/>
    </source>
</evidence>
<proteinExistence type="predicted"/>
<accession>A0A833S2F8</accession>
<sequence length="154" mass="17491">MAAGRNTARDVAKEHENELRRRRAAPWRRRLPRPMKKNPVNHRVFERKLRPRDPPEGTPASRALEAHPRSVASGQKDADIGPPNREVRWAQVCGRRMWPGAASGGLLRTPPRATYRHEALFDPLTRRMPPRPALRGAFGPIPQVRRGYPPSLSI</sequence>
<evidence type="ECO:0000313" key="3">
    <source>
        <dbReference type="Proteomes" id="UP000623129"/>
    </source>
</evidence>
<feature type="region of interest" description="Disordered" evidence="1">
    <location>
        <begin position="126"/>
        <end position="154"/>
    </location>
</feature>
<feature type="region of interest" description="Disordered" evidence="1">
    <location>
        <begin position="1"/>
        <end position="84"/>
    </location>
</feature>
<name>A0A833S2F8_9POAL</name>
<dbReference type="Proteomes" id="UP000623129">
    <property type="component" value="Unassembled WGS sequence"/>
</dbReference>
<feature type="compositionally biased region" description="Basic residues" evidence="1">
    <location>
        <begin position="20"/>
        <end position="40"/>
    </location>
</feature>
<keyword evidence="3" id="KW-1185">Reference proteome</keyword>
<comment type="caution">
    <text evidence="2">The sequence shown here is derived from an EMBL/GenBank/DDBJ whole genome shotgun (WGS) entry which is preliminary data.</text>
</comment>
<evidence type="ECO:0000313" key="2">
    <source>
        <dbReference type="EMBL" id="KAF3342124.1"/>
    </source>
</evidence>
<reference evidence="2" key="1">
    <citation type="submission" date="2020-01" db="EMBL/GenBank/DDBJ databases">
        <title>Genome sequence of Kobresia littledalei, the first chromosome-level genome in the family Cyperaceae.</title>
        <authorList>
            <person name="Qu G."/>
        </authorList>
    </citation>
    <scope>NUCLEOTIDE SEQUENCE</scope>
    <source>
        <strain evidence="2">C.B.Clarke</strain>
        <tissue evidence="2">Leaf</tissue>
    </source>
</reference>
<dbReference type="EMBL" id="SWLB01000001">
    <property type="protein sequence ID" value="KAF3342124.1"/>
    <property type="molecule type" value="Genomic_DNA"/>
</dbReference>